<dbReference type="GO" id="GO:0009279">
    <property type="term" value="C:cell outer membrane"/>
    <property type="evidence" value="ECO:0007669"/>
    <property type="project" value="TreeGrafter"/>
</dbReference>
<dbReference type="InterPro" id="IPR019734">
    <property type="entry name" value="TPR_rpt"/>
</dbReference>
<evidence type="ECO:0000256" key="3">
    <source>
        <dbReference type="PROSITE-ProRule" id="PRU00339"/>
    </source>
</evidence>
<keyword evidence="5" id="KW-1185">Reference proteome</keyword>
<dbReference type="SUPFAM" id="SSF48452">
    <property type="entry name" value="TPR-like"/>
    <property type="match status" value="1"/>
</dbReference>
<evidence type="ECO:0000313" key="5">
    <source>
        <dbReference type="Proteomes" id="UP001138751"/>
    </source>
</evidence>
<keyword evidence="1" id="KW-0677">Repeat</keyword>
<comment type="caution">
    <text evidence="4">The sequence shown here is derived from an EMBL/GenBank/DDBJ whole genome shotgun (WGS) entry which is preliminary data.</text>
</comment>
<feature type="repeat" description="TPR" evidence="3">
    <location>
        <begin position="101"/>
        <end position="134"/>
    </location>
</feature>
<dbReference type="RefSeq" id="WP_211863761.1">
    <property type="nucleotide sequence ID" value="NZ_JAAEDM010000068.1"/>
</dbReference>
<evidence type="ECO:0000313" key="4">
    <source>
        <dbReference type="EMBL" id="MBR0673352.1"/>
    </source>
</evidence>
<dbReference type="Pfam" id="PF13432">
    <property type="entry name" value="TPR_16"/>
    <property type="match status" value="3"/>
</dbReference>
<reference evidence="4" key="2">
    <citation type="journal article" date="2021" name="Syst. Appl. Microbiol.">
        <title>Roseomonas hellenica sp. nov., isolated from roots of wild-growing Alkanna tinctoria.</title>
        <authorList>
            <person name="Rat A."/>
            <person name="Naranjo H.D."/>
            <person name="Lebbe L."/>
            <person name="Cnockaert M."/>
            <person name="Krigas N."/>
            <person name="Grigoriadou K."/>
            <person name="Maloupa E."/>
            <person name="Willems A."/>
        </authorList>
    </citation>
    <scope>NUCLEOTIDE SEQUENCE</scope>
    <source>
        <strain evidence="4">LMG 31231</strain>
    </source>
</reference>
<dbReference type="Gene3D" id="1.25.40.10">
    <property type="entry name" value="Tetratricopeptide repeat domain"/>
    <property type="match status" value="3"/>
</dbReference>
<sequence length="423" mass="44946">MTPSGLWRLILTAVPLVLFPGAVAETPLRAGMQRLCAGTDSEFPRVAQIAGCDWIIQSPETSPPHLAIAFYNRGVSRRAAGDTDGAIADYGEAIRVNPNYASAFTNRGNARRDQHDLAGAIADYTEALRINPFSASSLTNRGNARREQGDLPGAIEDHGAAIKAQPSFALAWRNRGLAHHDLGDLKAALADFDEAIRLDPSYALGFHNRALARRANGDPQGAVEDYDALLRLRPRHAQAFHERGLARGDLGDLAGAVADQDTAIRLDRRIAAAALTARGLARIARGQAEAAMPDLLAAFSMTPKDAQPLAGLCLARHRMQRRGATAGECTLATAAARPREGWPHAVRGGIALASGDLGTAAADLAEALQREPTLATALFLRAILRQWEGNEAGAAADAATARQSRPRIGEQVSELFGPDLVLN</sequence>
<accession>A0A9X9X1S3</accession>
<evidence type="ECO:0000256" key="1">
    <source>
        <dbReference type="ARBA" id="ARBA00022737"/>
    </source>
</evidence>
<protein>
    <submittedName>
        <fullName evidence="4">Tetratricopeptide repeat protein</fullName>
    </submittedName>
</protein>
<dbReference type="AlphaFoldDB" id="A0A9X9X1S3"/>
<feature type="repeat" description="TPR" evidence="3">
    <location>
        <begin position="169"/>
        <end position="202"/>
    </location>
</feature>
<dbReference type="PROSITE" id="PS50005">
    <property type="entry name" value="TPR"/>
    <property type="match status" value="3"/>
</dbReference>
<dbReference type="SMART" id="SM00028">
    <property type="entry name" value="TPR"/>
    <property type="match status" value="8"/>
</dbReference>
<gene>
    <name evidence="4" type="ORF">GXW76_19420</name>
</gene>
<dbReference type="GO" id="GO:0046813">
    <property type="term" value="P:receptor-mediated virion attachment to host cell"/>
    <property type="evidence" value="ECO:0007669"/>
    <property type="project" value="TreeGrafter"/>
</dbReference>
<dbReference type="PANTHER" id="PTHR44858">
    <property type="entry name" value="TETRATRICOPEPTIDE REPEAT PROTEIN 6"/>
    <property type="match status" value="1"/>
</dbReference>
<dbReference type="PANTHER" id="PTHR44858:SF1">
    <property type="entry name" value="UDP-N-ACETYLGLUCOSAMINE--PEPTIDE N-ACETYLGLUCOSAMINYLTRANSFERASE SPINDLY-RELATED"/>
    <property type="match status" value="1"/>
</dbReference>
<name>A0A9X9X1S3_9PROT</name>
<dbReference type="InterPro" id="IPR050498">
    <property type="entry name" value="Ycf3"/>
</dbReference>
<organism evidence="4 5">
    <name type="scientific">Neoroseomonas soli</name>
    <dbReference type="NCBI Taxonomy" id="1081025"/>
    <lineage>
        <taxon>Bacteria</taxon>
        <taxon>Pseudomonadati</taxon>
        <taxon>Pseudomonadota</taxon>
        <taxon>Alphaproteobacteria</taxon>
        <taxon>Acetobacterales</taxon>
        <taxon>Acetobacteraceae</taxon>
        <taxon>Neoroseomonas</taxon>
    </lineage>
</organism>
<proteinExistence type="predicted"/>
<dbReference type="InterPro" id="IPR011990">
    <property type="entry name" value="TPR-like_helical_dom_sf"/>
</dbReference>
<reference evidence="4" key="1">
    <citation type="submission" date="2020-01" db="EMBL/GenBank/DDBJ databases">
        <authorList>
            <person name="Rat A."/>
        </authorList>
    </citation>
    <scope>NUCLEOTIDE SEQUENCE</scope>
    <source>
        <strain evidence="4">LMG 31231</strain>
    </source>
</reference>
<evidence type="ECO:0000256" key="2">
    <source>
        <dbReference type="ARBA" id="ARBA00022803"/>
    </source>
</evidence>
<keyword evidence="2 3" id="KW-0802">TPR repeat</keyword>
<feature type="repeat" description="TPR" evidence="3">
    <location>
        <begin position="67"/>
        <end position="100"/>
    </location>
</feature>
<dbReference type="Proteomes" id="UP001138751">
    <property type="component" value="Unassembled WGS sequence"/>
</dbReference>
<dbReference type="PROSITE" id="PS50293">
    <property type="entry name" value="TPR_REGION"/>
    <property type="match status" value="1"/>
</dbReference>
<dbReference type="EMBL" id="JAAEDM010000068">
    <property type="protein sequence ID" value="MBR0673352.1"/>
    <property type="molecule type" value="Genomic_DNA"/>
</dbReference>